<dbReference type="Proteomes" id="UP000298649">
    <property type="component" value="Plasmid pAtCFBP7129c"/>
</dbReference>
<dbReference type="Gene3D" id="3.10.105.10">
    <property type="entry name" value="Dipeptide-binding Protein, Domain 3"/>
    <property type="match status" value="1"/>
</dbReference>
<dbReference type="CDD" id="cd08515">
    <property type="entry name" value="PBP2_NikA_DppA_OppA_like_10"/>
    <property type="match status" value="1"/>
</dbReference>
<dbReference type="EMBL" id="CP039926">
    <property type="protein sequence ID" value="QCL98463.1"/>
    <property type="molecule type" value="Genomic_DNA"/>
</dbReference>
<dbReference type="InterPro" id="IPR000914">
    <property type="entry name" value="SBP_5_dom"/>
</dbReference>
<geneLocation type="plasmid" evidence="6">
    <name>patcfbp7129c</name>
</geneLocation>
<keyword evidence="5" id="KW-0614">Plasmid</keyword>
<reference evidence="5 6" key="1">
    <citation type="submission" date="2019-04" db="EMBL/GenBank/DDBJ databases">
        <title>Complete genome sequence of Agrobacterium tumefaciens CFBP7129.</title>
        <authorList>
            <person name="Haryono M."/>
            <person name="Lin Y.-C."/>
            <person name="Lai E.-M."/>
            <person name="Kuo C.-H."/>
        </authorList>
    </citation>
    <scope>NUCLEOTIDE SEQUENCE [LARGE SCALE GENOMIC DNA]</scope>
    <source>
        <strain evidence="5 6">CFBP7129</strain>
        <plasmid evidence="6">patcfbp7129c</plasmid>
    </source>
</reference>
<dbReference type="PANTHER" id="PTHR30290:SF38">
    <property type="entry name" value="D,D-DIPEPTIDE-BINDING PERIPLASMIC PROTEIN DDPA-RELATED"/>
    <property type="match status" value="1"/>
</dbReference>
<evidence type="ECO:0000313" key="6">
    <source>
        <dbReference type="Proteomes" id="UP000298649"/>
    </source>
</evidence>
<proteinExistence type="inferred from homology"/>
<dbReference type="Gene3D" id="3.90.76.10">
    <property type="entry name" value="Dipeptide-binding Protein, Domain 1"/>
    <property type="match status" value="1"/>
</dbReference>
<dbReference type="AlphaFoldDB" id="A0A4D7Z7W7"/>
<dbReference type="GO" id="GO:0043190">
    <property type="term" value="C:ATP-binding cassette (ABC) transporter complex"/>
    <property type="evidence" value="ECO:0007669"/>
    <property type="project" value="InterPro"/>
</dbReference>
<evidence type="ECO:0000256" key="2">
    <source>
        <dbReference type="ARBA" id="ARBA00005695"/>
    </source>
</evidence>
<evidence type="ECO:0000313" key="5">
    <source>
        <dbReference type="EMBL" id="QCL98463.1"/>
    </source>
</evidence>
<evidence type="ECO:0000256" key="1">
    <source>
        <dbReference type="ARBA" id="ARBA00004418"/>
    </source>
</evidence>
<dbReference type="PIRSF" id="PIRSF002741">
    <property type="entry name" value="MppA"/>
    <property type="match status" value="1"/>
</dbReference>
<protein>
    <submittedName>
        <fullName evidence="5">Oligopeptide ABC transporter substrate-binding protein</fullName>
    </submittedName>
</protein>
<evidence type="ECO:0000256" key="3">
    <source>
        <dbReference type="ARBA" id="ARBA00022729"/>
    </source>
</evidence>
<dbReference type="GO" id="GO:0030288">
    <property type="term" value="C:outer membrane-bounded periplasmic space"/>
    <property type="evidence" value="ECO:0007669"/>
    <property type="project" value="UniProtKB-ARBA"/>
</dbReference>
<dbReference type="Gene3D" id="3.40.190.10">
    <property type="entry name" value="Periplasmic binding protein-like II"/>
    <property type="match status" value="1"/>
</dbReference>
<dbReference type="Pfam" id="PF00496">
    <property type="entry name" value="SBP_bac_5"/>
    <property type="match status" value="1"/>
</dbReference>
<dbReference type="SUPFAM" id="SSF53850">
    <property type="entry name" value="Periplasmic binding protein-like II"/>
    <property type="match status" value="1"/>
</dbReference>
<comment type="similarity">
    <text evidence="2">Belongs to the bacterial solute-binding protein 5 family.</text>
</comment>
<organism evidence="5 6">
    <name type="scientific">Agrobacterium tumefaciens</name>
    <dbReference type="NCBI Taxonomy" id="358"/>
    <lineage>
        <taxon>Bacteria</taxon>
        <taxon>Pseudomonadati</taxon>
        <taxon>Pseudomonadota</taxon>
        <taxon>Alphaproteobacteria</taxon>
        <taxon>Hyphomicrobiales</taxon>
        <taxon>Rhizobiaceae</taxon>
        <taxon>Rhizobium/Agrobacterium group</taxon>
        <taxon>Agrobacterium</taxon>
        <taxon>Agrobacterium tumefaciens complex</taxon>
    </lineage>
</organism>
<sequence length="549" mass="61391">MEMLQTHTELASVMVGQPETRAPRGQTYAQHLFLRASRTALAASLISVASGFPTLAQDRPDLSVAVAALPPTLEPADQLGNVSVRITYSMFDTLIRRDFLSSPNGDGAKLVPSLAQSWRRIDDRTLEIKLRPEVKFHNGEIMTADDVAFTFSPERLSGANAVMKQGPAYFGILEKVEVIDPLTVRFTTKNPDPVLEQRLASWAAWIVNKKDWLEHANGKFPKFPVGTGPFKLSEYKQDQSVKLVAFDDYFGGRPTAASVTFSNVPEQATRIAGLVSGEFDIATNIAPDQIDQINSYPDVEARSVVLGNVHTLVYNTQNPVIKDKRVRQAMNLAIDRQLLVEALWNGKAVVPKSHQFPEYGALYNENRAGLVYDPEKAKRLLKEAGYKGEVIHYATHAAYYLNAVPAAQAIMEMWKAVGINGQLNIVENVDQVSGDARGVITNSNTIRYPDPAGGLWNLWGPYNKIQMTKDWQPTEFNELGEKLDRTTDIAQRREVFQKMLDVWEDEAPGTILYQPLETYGVNKSVEWKPYTSYYMDLRPYNLSFGAKRS</sequence>
<feature type="domain" description="Solute-binding protein family 5" evidence="4">
    <location>
        <begin position="109"/>
        <end position="464"/>
    </location>
</feature>
<gene>
    <name evidence="5" type="ORF">CFBP7129_30275</name>
</gene>
<dbReference type="InterPro" id="IPR039424">
    <property type="entry name" value="SBP_5"/>
</dbReference>
<name>A0A4D7Z7W7_AGRTU</name>
<dbReference type="GO" id="GO:0015833">
    <property type="term" value="P:peptide transport"/>
    <property type="evidence" value="ECO:0007669"/>
    <property type="project" value="TreeGrafter"/>
</dbReference>
<dbReference type="InterPro" id="IPR030678">
    <property type="entry name" value="Peptide/Ni-bd"/>
</dbReference>
<dbReference type="PANTHER" id="PTHR30290">
    <property type="entry name" value="PERIPLASMIC BINDING COMPONENT OF ABC TRANSPORTER"/>
    <property type="match status" value="1"/>
</dbReference>
<evidence type="ECO:0000259" key="4">
    <source>
        <dbReference type="Pfam" id="PF00496"/>
    </source>
</evidence>
<comment type="subcellular location">
    <subcellularLocation>
        <location evidence="1">Periplasm</location>
    </subcellularLocation>
</comment>
<accession>A0A4D7Z7W7</accession>
<dbReference type="GO" id="GO:1904680">
    <property type="term" value="F:peptide transmembrane transporter activity"/>
    <property type="evidence" value="ECO:0007669"/>
    <property type="project" value="TreeGrafter"/>
</dbReference>
<keyword evidence="3" id="KW-0732">Signal</keyword>